<dbReference type="InterPro" id="IPR009100">
    <property type="entry name" value="AcylCoA_DH/oxidase_NM_dom_sf"/>
</dbReference>
<evidence type="ECO:0000259" key="6">
    <source>
        <dbReference type="Pfam" id="PF00441"/>
    </source>
</evidence>
<evidence type="ECO:0000256" key="4">
    <source>
        <dbReference type="ARBA" id="ARBA00022827"/>
    </source>
</evidence>
<feature type="domain" description="Acyl-CoA dehydrogenase/oxidase C-terminal" evidence="6">
    <location>
        <begin position="252"/>
        <end position="417"/>
    </location>
</feature>
<dbReference type="Gene3D" id="1.20.140.10">
    <property type="entry name" value="Butyryl-CoA Dehydrogenase, subunit A, domain 3"/>
    <property type="match status" value="2"/>
</dbReference>
<dbReference type="Gene3D" id="1.10.540.10">
    <property type="entry name" value="Acyl-CoA dehydrogenase/oxidase, N-terminal domain"/>
    <property type="match status" value="1"/>
</dbReference>
<comment type="cofactor">
    <cofactor evidence="1 5">
        <name>FAD</name>
        <dbReference type="ChEBI" id="CHEBI:57692"/>
    </cofactor>
</comment>
<dbReference type="Pfam" id="PF00441">
    <property type="entry name" value="Acyl-CoA_dh_1"/>
    <property type="match status" value="1"/>
</dbReference>
<dbReference type="InterPro" id="IPR036250">
    <property type="entry name" value="AcylCo_DH-like_C"/>
</dbReference>
<organism evidence="10 11">
    <name type="scientific">Tenacibaculum platacis</name>
    <dbReference type="NCBI Taxonomy" id="3137852"/>
    <lineage>
        <taxon>Bacteria</taxon>
        <taxon>Pseudomonadati</taxon>
        <taxon>Bacteroidota</taxon>
        <taxon>Flavobacteriia</taxon>
        <taxon>Flavobacteriales</taxon>
        <taxon>Flavobacteriaceae</taxon>
        <taxon>Tenacibaculum</taxon>
    </lineage>
</organism>
<dbReference type="Proteomes" id="UP001497416">
    <property type="component" value="Unassembled WGS sequence"/>
</dbReference>
<dbReference type="Pfam" id="PF21263">
    <property type="entry name" value="Acyl-CoA-dh_C"/>
    <property type="match status" value="1"/>
</dbReference>
<keyword evidence="3 5" id="KW-0285">Flavoprotein</keyword>
<reference evidence="10 11" key="1">
    <citation type="submission" date="2024-05" db="EMBL/GenBank/DDBJ databases">
        <authorList>
            <person name="Duchaud E."/>
        </authorList>
    </citation>
    <scope>NUCLEOTIDE SEQUENCE [LARGE SCALE GENOMIC DNA]</scope>
    <source>
        <strain evidence="10">Ena-SAMPLE-TAB-13-05-2024-13:56:06:370-140302</strain>
    </source>
</reference>
<dbReference type="EMBL" id="CAXIXY010000004">
    <property type="protein sequence ID" value="CAL2087308.1"/>
    <property type="molecule type" value="Genomic_DNA"/>
</dbReference>
<dbReference type="Gene3D" id="2.40.110.10">
    <property type="entry name" value="Butyryl-CoA Dehydrogenase, subunit A, domain 2"/>
    <property type="match status" value="1"/>
</dbReference>
<name>A0ABM9P1I1_9FLAO</name>
<evidence type="ECO:0000256" key="1">
    <source>
        <dbReference type="ARBA" id="ARBA00001974"/>
    </source>
</evidence>
<evidence type="ECO:0000259" key="9">
    <source>
        <dbReference type="Pfam" id="PF21263"/>
    </source>
</evidence>
<protein>
    <submittedName>
        <fullName evidence="10">Acyl-CoA dehydrogenase</fullName>
    </submittedName>
</protein>
<evidence type="ECO:0000259" key="8">
    <source>
        <dbReference type="Pfam" id="PF02771"/>
    </source>
</evidence>
<dbReference type="PANTHER" id="PTHR43884">
    <property type="entry name" value="ACYL-COA DEHYDROGENASE"/>
    <property type="match status" value="1"/>
</dbReference>
<evidence type="ECO:0000256" key="5">
    <source>
        <dbReference type="RuleBase" id="RU362125"/>
    </source>
</evidence>
<feature type="domain" description="Acyl-CoA dehydrogenase/oxidase N-terminal" evidence="8">
    <location>
        <begin position="30"/>
        <end position="143"/>
    </location>
</feature>
<dbReference type="InterPro" id="IPR046373">
    <property type="entry name" value="Acyl-CoA_Oxase/DH_mid-dom_sf"/>
</dbReference>
<evidence type="ECO:0000259" key="7">
    <source>
        <dbReference type="Pfam" id="PF02770"/>
    </source>
</evidence>
<dbReference type="InterPro" id="IPR006089">
    <property type="entry name" value="Acyl-CoA_DH_CS"/>
</dbReference>
<dbReference type="SUPFAM" id="SSF47203">
    <property type="entry name" value="Acyl-CoA dehydrogenase C-terminal domain-like"/>
    <property type="match status" value="1"/>
</dbReference>
<feature type="domain" description="Acyl-CoA dehydrogenase-like C-terminal" evidence="9">
    <location>
        <begin position="462"/>
        <end position="552"/>
    </location>
</feature>
<dbReference type="PROSITE" id="PS00072">
    <property type="entry name" value="ACYL_COA_DH_1"/>
    <property type="match status" value="1"/>
</dbReference>
<evidence type="ECO:0000313" key="10">
    <source>
        <dbReference type="EMBL" id="CAL2087308.1"/>
    </source>
</evidence>
<dbReference type="InterPro" id="IPR037069">
    <property type="entry name" value="AcylCoA_DH/ox_N_sf"/>
</dbReference>
<keyword evidence="11" id="KW-1185">Reference proteome</keyword>
<comment type="similarity">
    <text evidence="2 5">Belongs to the acyl-CoA dehydrogenase family.</text>
</comment>
<evidence type="ECO:0000256" key="3">
    <source>
        <dbReference type="ARBA" id="ARBA00022630"/>
    </source>
</evidence>
<evidence type="ECO:0000256" key="2">
    <source>
        <dbReference type="ARBA" id="ARBA00009347"/>
    </source>
</evidence>
<dbReference type="RefSeq" id="WP_348712338.1">
    <property type="nucleotide sequence ID" value="NZ_CAXIXY010000004.1"/>
</dbReference>
<proteinExistence type="inferred from homology"/>
<dbReference type="Pfam" id="PF02770">
    <property type="entry name" value="Acyl-CoA_dh_M"/>
    <property type="match status" value="1"/>
</dbReference>
<comment type="caution">
    <text evidence="10">The sequence shown here is derived from an EMBL/GenBank/DDBJ whole genome shotgun (WGS) entry which is preliminary data.</text>
</comment>
<dbReference type="InterPro" id="IPR049426">
    <property type="entry name" value="Acyl-CoA-dh-like_C"/>
</dbReference>
<dbReference type="SUPFAM" id="SSF56645">
    <property type="entry name" value="Acyl-CoA dehydrogenase NM domain-like"/>
    <property type="match status" value="1"/>
</dbReference>
<dbReference type="InterPro" id="IPR013786">
    <property type="entry name" value="AcylCoA_DH/ox_N"/>
</dbReference>
<keyword evidence="5" id="KW-0560">Oxidoreductase</keyword>
<dbReference type="PANTHER" id="PTHR43884:SF12">
    <property type="entry name" value="ISOVALERYL-COA DEHYDROGENASE, MITOCHONDRIAL-RELATED"/>
    <property type="match status" value="1"/>
</dbReference>
<accession>A0ABM9P1I1</accession>
<gene>
    <name evidence="10" type="ORF">T190607A01A_20785</name>
</gene>
<dbReference type="InterPro" id="IPR009075">
    <property type="entry name" value="AcylCo_DH/oxidase_C"/>
</dbReference>
<keyword evidence="4 5" id="KW-0274">FAD</keyword>
<dbReference type="Pfam" id="PF02771">
    <property type="entry name" value="Acyl-CoA_dh_N"/>
    <property type="match status" value="1"/>
</dbReference>
<sequence>MNTLELQTKGGTFLIQPTELSSFYIQELISEEAKMMHDAGTSFIRNEIENRLEFMETPEAIQVGPELIQKCGELGFLGLEVSEKYGGMDMSFKDVLHFTTTMSKGYSFTGALGVQTSIGIAPVFLYGSDFLKEKYLTKMIAGELLSAFALTEPNAGSDANSGKTKATLDEEGNFSINGQKAWISNAGIADIFIVFAKIEDDKNLSAFVVEKAFGGITIGPEEKKMGFSGWSTCQVFFENVKVPKENLLGERNKGLKIGLNTLNTGRIKLGASCIGVGNKVIQHAKEYAEQREQFGKTISSFGAIKDKLARMSAYIFAIESAVFRLGNDIDILREELTTKGEAFSNAKINSLKEFSIESAIVKVFGSEAQDFIIDQGIQIYGGMGFSADCPIEHLYRSLRISRIYEGTNEINRLVIIKEFVKKGMKGELDVMSAFSKVYTEINNDSDEYSLNTIEKFQQFTDNLKSLAVFVSGICLQKFMQKLEEEQEISMHISDLLIQIYVLESTLLRIQKLQLENILNEEIHFANLNIIAFDVFAKISNSMNELIACFETEKEASSLILARNKYLRFPHVNVKEERRRLADYILD</sequence>
<dbReference type="InterPro" id="IPR006091">
    <property type="entry name" value="Acyl-CoA_Oxase/DH_mid-dom"/>
</dbReference>
<evidence type="ECO:0000313" key="11">
    <source>
        <dbReference type="Proteomes" id="UP001497416"/>
    </source>
</evidence>
<feature type="domain" description="Acyl-CoA oxidase/dehydrogenase middle" evidence="7">
    <location>
        <begin position="147"/>
        <end position="240"/>
    </location>
</feature>